<proteinExistence type="predicted"/>
<evidence type="ECO:0000256" key="1">
    <source>
        <dbReference type="SAM" id="SignalP"/>
    </source>
</evidence>
<dbReference type="EMBL" id="BTRK01000003">
    <property type="protein sequence ID" value="GMR39789.1"/>
    <property type="molecule type" value="Genomic_DNA"/>
</dbReference>
<dbReference type="Proteomes" id="UP001328107">
    <property type="component" value="Unassembled WGS sequence"/>
</dbReference>
<gene>
    <name evidence="2" type="ORF">PMAYCL1PPCAC_09984</name>
</gene>
<feature type="chain" id="PRO_5042959039" evidence="1">
    <location>
        <begin position="17"/>
        <end position="253"/>
    </location>
</feature>
<keyword evidence="1" id="KW-0732">Signal</keyword>
<comment type="caution">
    <text evidence="2">The sequence shown here is derived from an EMBL/GenBank/DDBJ whole genome shotgun (WGS) entry which is preliminary data.</text>
</comment>
<evidence type="ECO:0000313" key="3">
    <source>
        <dbReference type="Proteomes" id="UP001328107"/>
    </source>
</evidence>
<sequence>MLHFLVAVVAVASANPAVIDSPSPFCPAPIIEDVLTKLRVESFCLHPVVVPEDQAAQFSVANRKAYCGQLTEDKRALAEITGATATPVNFCDSIARTFPLASGTHYIGVSRARIPLQVTLEYHNTKLGCNDEVPASLVGVPLAFEPTEHKCALILPGRTILEIKNIQSRDEESAQNQKNCVRVRMGKRMRGLYWQWAPVCEIPAGDSYDYELGCGAVVMDASSEAIERVEFMLKPMDDLKAVLAPLMCSNDAE</sequence>
<organism evidence="2 3">
    <name type="scientific">Pristionchus mayeri</name>
    <dbReference type="NCBI Taxonomy" id="1317129"/>
    <lineage>
        <taxon>Eukaryota</taxon>
        <taxon>Metazoa</taxon>
        <taxon>Ecdysozoa</taxon>
        <taxon>Nematoda</taxon>
        <taxon>Chromadorea</taxon>
        <taxon>Rhabditida</taxon>
        <taxon>Rhabditina</taxon>
        <taxon>Diplogasteromorpha</taxon>
        <taxon>Diplogasteroidea</taxon>
        <taxon>Neodiplogasteridae</taxon>
        <taxon>Pristionchus</taxon>
    </lineage>
</organism>
<accession>A0AAN4ZH19</accession>
<evidence type="ECO:0000313" key="2">
    <source>
        <dbReference type="EMBL" id="GMR39789.1"/>
    </source>
</evidence>
<keyword evidence="3" id="KW-1185">Reference proteome</keyword>
<protein>
    <submittedName>
        <fullName evidence="2">Uncharacterized protein</fullName>
    </submittedName>
</protein>
<reference evidence="3" key="1">
    <citation type="submission" date="2022-10" db="EMBL/GenBank/DDBJ databases">
        <title>Genome assembly of Pristionchus species.</title>
        <authorList>
            <person name="Yoshida K."/>
            <person name="Sommer R.J."/>
        </authorList>
    </citation>
    <scope>NUCLEOTIDE SEQUENCE [LARGE SCALE GENOMIC DNA]</scope>
    <source>
        <strain evidence="3">RS5460</strain>
    </source>
</reference>
<name>A0AAN4ZH19_9BILA</name>
<feature type="signal peptide" evidence="1">
    <location>
        <begin position="1"/>
        <end position="16"/>
    </location>
</feature>
<dbReference type="AlphaFoldDB" id="A0AAN4ZH19"/>